<dbReference type="AlphaFoldDB" id="A0A2P5C878"/>
<dbReference type="EMBL" id="JXTB01000162">
    <property type="protein sequence ID" value="PON57204.1"/>
    <property type="molecule type" value="Genomic_DNA"/>
</dbReference>
<protein>
    <submittedName>
        <fullName evidence="2">Uncharacterized protein</fullName>
    </submittedName>
</protein>
<accession>A0A2P5C878</accession>
<organism evidence="2 3">
    <name type="scientific">Parasponia andersonii</name>
    <name type="common">Sponia andersonii</name>
    <dbReference type="NCBI Taxonomy" id="3476"/>
    <lineage>
        <taxon>Eukaryota</taxon>
        <taxon>Viridiplantae</taxon>
        <taxon>Streptophyta</taxon>
        <taxon>Embryophyta</taxon>
        <taxon>Tracheophyta</taxon>
        <taxon>Spermatophyta</taxon>
        <taxon>Magnoliopsida</taxon>
        <taxon>eudicotyledons</taxon>
        <taxon>Gunneridae</taxon>
        <taxon>Pentapetalae</taxon>
        <taxon>rosids</taxon>
        <taxon>fabids</taxon>
        <taxon>Rosales</taxon>
        <taxon>Cannabaceae</taxon>
        <taxon>Parasponia</taxon>
    </lineage>
</organism>
<keyword evidence="3" id="KW-1185">Reference proteome</keyword>
<comment type="caution">
    <text evidence="2">The sequence shown here is derived from an EMBL/GenBank/DDBJ whole genome shotgun (WGS) entry which is preliminary data.</text>
</comment>
<evidence type="ECO:0000256" key="1">
    <source>
        <dbReference type="SAM" id="MobiDB-lite"/>
    </source>
</evidence>
<dbReference type="Proteomes" id="UP000237105">
    <property type="component" value="Unassembled WGS sequence"/>
</dbReference>
<feature type="region of interest" description="Disordered" evidence="1">
    <location>
        <begin position="35"/>
        <end position="56"/>
    </location>
</feature>
<name>A0A2P5C878_PARAD</name>
<evidence type="ECO:0000313" key="3">
    <source>
        <dbReference type="Proteomes" id="UP000237105"/>
    </source>
</evidence>
<reference evidence="3" key="1">
    <citation type="submission" date="2016-06" db="EMBL/GenBank/DDBJ databases">
        <title>Parallel loss of symbiosis genes in relatives of nitrogen-fixing non-legume Parasponia.</title>
        <authorList>
            <person name="Van Velzen R."/>
            <person name="Holmer R."/>
            <person name="Bu F."/>
            <person name="Rutten L."/>
            <person name="Van Zeijl A."/>
            <person name="Liu W."/>
            <person name="Santuari L."/>
            <person name="Cao Q."/>
            <person name="Sharma T."/>
            <person name="Shen D."/>
            <person name="Roswanjaya Y."/>
            <person name="Wardhani T."/>
            <person name="Kalhor M.S."/>
            <person name="Jansen J."/>
            <person name="Van den Hoogen J."/>
            <person name="Gungor B."/>
            <person name="Hartog M."/>
            <person name="Hontelez J."/>
            <person name="Verver J."/>
            <person name="Yang W.-C."/>
            <person name="Schijlen E."/>
            <person name="Repin R."/>
            <person name="Schilthuizen M."/>
            <person name="Schranz E."/>
            <person name="Heidstra R."/>
            <person name="Miyata K."/>
            <person name="Fedorova E."/>
            <person name="Kohlen W."/>
            <person name="Bisseling T."/>
            <person name="Smit S."/>
            <person name="Geurts R."/>
        </authorList>
    </citation>
    <scope>NUCLEOTIDE SEQUENCE [LARGE SCALE GENOMIC DNA]</scope>
    <source>
        <strain evidence="3">cv. WU1-14</strain>
    </source>
</reference>
<proteinExistence type="predicted"/>
<sequence>MGGNALLQTQTGHLIRSWVGAHIGQTVLTERQFVKVSPPTGSSHRGRRKAGHNDTREITVITARDLWSKS</sequence>
<gene>
    <name evidence="2" type="ORF">PanWU01x14_176180</name>
</gene>
<evidence type="ECO:0000313" key="2">
    <source>
        <dbReference type="EMBL" id="PON57204.1"/>
    </source>
</evidence>